<evidence type="ECO:0000313" key="6">
    <source>
        <dbReference type="EMBL" id="MBU3867441.1"/>
    </source>
</evidence>
<dbReference type="InterPro" id="IPR001647">
    <property type="entry name" value="HTH_TetR"/>
</dbReference>
<evidence type="ECO:0000256" key="2">
    <source>
        <dbReference type="ARBA" id="ARBA00023125"/>
    </source>
</evidence>
<protein>
    <submittedName>
        <fullName evidence="6">TetR/AcrR family transcriptional regulator C-terminal domain-containing protein</fullName>
    </submittedName>
</protein>
<dbReference type="PANTHER" id="PTHR30055">
    <property type="entry name" value="HTH-TYPE TRANSCRIPTIONAL REGULATOR RUTR"/>
    <property type="match status" value="1"/>
</dbReference>
<dbReference type="RefSeq" id="WP_216344396.1">
    <property type="nucleotide sequence ID" value="NZ_JAHLEM010000309.1"/>
</dbReference>
<accession>A0ABS6CKG8</accession>
<comment type="caution">
    <text evidence="6">The sequence shown here is derived from an EMBL/GenBank/DDBJ whole genome shotgun (WGS) entry which is preliminary data.</text>
</comment>
<gene>
    <name evidence="6" type="ORF">KN815_26295</name>
</gene>
<feature type="domain" description="HTH tetR-type" evidence="5">
    <location>
        <begin position="6"/>
        <end position="66"/>
    </location>
</feature>
<evidence type="ECO:0000313" key="7">
    <source>
        <dbReference type="Proteomes" id="UP000720508"/>
    </source>
</evidence>
<dbReference type="PANTHER" id="PTHR30055:SF151">
    <property type="entry name" value="TRANSCRIPTIONAL REGULATORY PROTEIN"/>
    <property type="match status" value="1"/>
</dbReference>
<dbReference type="InterPro" id="IPR004111">
    <property type="entry name" value="Repressor_TetR_C"/>
</dbReference>
<evidence type="ECO:0000256" key="4">
    <source>
        <dbReference type="PROSITE-ProRule" id="PRU00335"/>
    </source>
</evidence>
<dbReference type="Pfam" id="PF02909">
    <property type="entry name" value="TetR_C_1"/>
    <property type="match status" value="1"/>
</dbReference>
<organism evidence="6 7">
    <name type="scientific">Streptomyces niphimycinicus</name>
    <dbReference type="NCBI Taxonomy" id="2842201"/>
    <lineage>
        <taxon>Bacteria</taxon>
        <taxon>Bacillati</taxon>
        <taxon>Actinomycetota</taxon>
        <taxon>Actinomycetes</taxon>
        <taxon>Kitasatosporales</taxon>
        <taxon>Streptomycetaceae</taxon>
        <taxon>Streptomyces</taxon>
    </lineage>
</organism>
<name>A0ABS6CKG8_9ACTN</name>
<evidence type="ECO:0000256" key="3">
    <source>
        <dbReference type="ARBA" id="ARBA00023163"/>
    </source>
</evidence>
<sequence length="204" mass="22055">MPRPRSLTPDQLASAALAVLDREGLAGLSMRAVAKELGMSTMALYRYVDDREELEGLVVERVLGAVDTTPPERGVPWDERLRIMVGRLRETIIAHPAALPLTLTHRHRSPSGLRWSEAALAILTEAGLDGERRVLALRALLGYVIGAIQLEHLGPLSGAGTVAIAELPSDAFPYMAETARQARSVGVEREFFGGLEVFLRGLGA</sequence>
<keyword evidence="1" id="KW-0805">Transcription regulation</keyword>
<evidence type="ECO:0000256" key="1">
    <source>
        <dbReference type="ARBA" id="ARBA00023015"/>
    </source>
</evidence>
<evidence type="ECO:0000259" key="5">
    <source>
        <dbReference type="PROSITE" id="PS50977"/>
    </source>
</evidence>
<dbReference type="InterPro" id="IPR050109">
    <property type="entry name" value="HTH-type_TetR-like_transc_reg"/>
</dbReference>
<dbReference type="Proteomes" id="UP000720508">
    <property type="component" value="Unassembled WGS sequence"/>
</dbReference>
<keyword evidence="7" id="KW-1185">Reference proteome</keyword>
<dbReference type="PROSITE" id="PS50977">
    <property type="entry name" value="HTH_TETR_2"/>
    <property type="match status" value="1"/>
</dbReference>
<dbReference type="EMBL" id="JAHLEM010000309">
    <property type="protein sequence ID" value="MBU3867441.1"/>
    <property type="molecule type" value="Genomic_DNA"/>
</dbReference>
<feature type="DNA-binding region" description="H-T-H motif" evidence="4">
    <location>
        <begin position="29"/>
        <end position="48"/>
    </location>
</feature>
<dbReference type="Pfam" id="PF00440">
    <property type="entry name" value="TetR_N"/>
    <property type="match status" value="1"/>
</dbReference>
<proteinExistence type="predicted"/>
<keyword evidence="2 4" id="KW-0238">DNA-binding</keyword>
<keyword evidence="3" id="KW-0804">Transcription</keyword>
<reference evidence="6 7" key="1">
    <citation type="submission" date="2021-06" db="EMBL/GenBank/DDBJ databases">
        <authorList>
            <person name="Pan X."/>
        </authorList>
    </citation>
    <scope>NUCLEOTIDE SEQUENCE [LARGE SCALE GENOMIC DNA]</scope>
    <source>
        <strain evidence="6 7">4503</strain>
    </source>
</reference>